<dbReference type="InterPro" id="IPR000415">
    <property type="entry name" value="Nitroreductase-like"/>
</dbReference>
<accession>A0ABU0H6V5</accession>
<proteinExistence type="predicted"/>
<protein>
    <submittedName>
        <fullName evidence="1">Nitroreductase</fullName>
    </submittedName>
</protein>
<comment type="caution">
    <text evidence="1">The sequence shown here is derived from an EMBL/GenBank/DDBJ whole genome shotgun (WGS) entry which is preliminary data.</text>
</comment>
<dbReference type="Gene3D" id="3.40.109.10">
    <property type="entry name" value="NADH Oxidase"/>
    <property type="match status" value="1"/>
</dbReference>
<dbReference type="Proteomes" id="UP001241603">
    <property type="component" value="Unassembled WGS sequence"/>
</dbReference>
<dbReference type="SUPFAM" id="SSF55469">
    <property type="entry name" value="FMN-dependent nitroreductase-like"/>
    <property type="match status" value="2"/>
</dbReference>
<keyword evidence="2" id="KW-1185">Reference proteome</keyword>
<evidence type="ECO:0000313" key="2">
    <source>
        <dbReference type="Proteomes" id="UP001241603"/>
    </source>
</evidence>
<sequence length="313" mass="33630">MATLAPNGHNTQPWRFLLGASRIEIQPDFSRRTPVVDPDDHHLFVSLGCAAETLAISAAEAGRPGQVSFDATGDGRMLFDFVDAAPAESSLFGAITRRRSTRAEFAGGEVSSEALDALAAVSRLPGVELMLVTDPARVAAVSDLVVAGNTAQMADPAFIRELKHWLRFNPRQAMATGDGLFSAASGNPQLPTWLGGVLFDLAFGVDGENEKYRRQMRSSAGLAIFVSEKDDPAHWAQSGRACQRFLLQATALGLKQSFVNQAVEVPAMRRELASLLGLGDRRADLVVRFGYGPDMPRSLRRAVDAVIIPSALT</sequence>
<name>A0ABU0H6V5_9HYPH</name>
<dbReference type="PANTHER" id="PTHR23026">
    <property type="entry name" value="NADPH NITROREDUCTASE"/>
    <property type="match status" value="1"/>
</dbReference>
<evidence type="ECO:0000313" key="1">
    <source>
        <dbReference type="EMBL" id="MDQ0437500.1"/>
    </source>
</evidence>
<reference evidence="1 2" key="1">
    <citation type="submission" date="2023-07" db="EMBL/GenBank/DDBJ databases">
        <title>Genomic Encyclopedia of Type Strains, Phase IV (KMG-IV): sequencing the most valuable type-strain genomes for metagenomic binning, comparative biology and taxonomic classification.</title>
        <authorList>
            <person name="Goeker M."/>
        </authorList>
    </citation>
    <scope>NUCLEOTIDE SEQUENCE [LARGE SCALE GENOMIC DNA]</scope>
    <source>
        <strain evidence="1 2">B6-8</strain>
    </source>
</reference>
<dbReference type="InterPro" id="IPR050627">
    <property type="entry name" value="Nitroreductase/BluB"/>
</dbReference>
<dbReference type="PANTHER" id="PTHR23026:SF123">
    <property type="entry name" value="NAD(P)H NITROREDUCTASE RV3131-RELATED"/>
    <property type="match status" value="1"/>
</dbReference>
<dbReference type="RefSeq" id="WP_307257917.1">
    <property type="nucleotide sequence ID" value="NZ_JAPKNG010000002.1"/>
</dbReference>
<organism evidence="1 2">
    <name type="scientific">Kaistia dalseonensis</name>
    <dbReference type="NCBI Taxonomy" id="410840"/>
    <lineage>
        <taxon>Bacteria</taxon>
        <taxon>Pseudomonadati</taxon>
        <taxon>Pseudomonadota</taxon>
        <taxon>Alphaproteobacteria</taxon>
        <taxon>Hyphomicrobiales</taxon>
        <taxon>Kaistiaceae</taxon>
        <taxon>Kaistia</taxon>
    </lineage>
</organism>
<dbReference type="NCBIfam" id="NF047509">
    <property type="entry name" value="Rv3131_FMN_oxido"/>
    <property type="match status" value="1"/>
</dbReference>
<dbReference type="EMBL" id="JAUSVO010000002">
    <property type="protein sequence ID" value="MDQ0437500.1"/>
    <property type="molecule type" value="Genomic_DNA"/>
</dbReference>
<gene>
    <name evidence="1" type="ORF">QO014_001885</name>
</gene>